<dbReference type="Pfam" id="PF00440">
    <property type="entry name" value="TetR_N"/>
    <property type="match status" value="1"/>
</dbReference>
<keyword evidence="1 2" id="KW-0238">DNA-binding</keyword>
<evidence type="ECO:0000313" key="5">
    <source>
        <dbReference type="Proteomes" id="UP000198284"/>
    </source>
</evidence>
<dbReference type="InterPro" id="IPR050109">
    <property type="entry name" value="HTH-type_TetR-like_transc_reg"/>
</dbReference>
<evidence type="ECO:0000256" key="2">
    <source>
        <dbReference type="PROSITE-ProRule" id="PRU00335"/>
    </source>
</evidence>
<dbReference type="EMBL" id="FZOT01000033">
    <property type="protein sequence ID" value="SNT38305.1"/>
    <property type="molecule type" value="Genomic_DNA"/>
</dbReference>
<gene>
    <name evidence="4" type="ORF">SAMN06265795_13314</name>
</gene>
<dbReference type="Proteomes" id="UP000198284">
    <property type="component" value="Unassembled WGS sequence"/>
</dbReference>
<dbReference type="PRINTS" id="PR00455">
    <property type="entry name" value="HTHTETR"/>
</dbReference>
<keyword evidence="5" id="KW-1185">Reference proteome</keyword>
<dbReference type="InterPro" id="IPR001647">
    <property type="entry name" value="HTH_TetR"/>
</dbReference>
<feature type="domain" description="HTH tetR-type" evidence="3">
    <location>
        <begin position="49"/>
        <end position="109"/>
    </location>
</feature>
<sequence length="254" mass="28842">MHAGKPEVRFRYPNRLHETFLLSMTVSAKIPDAVMDPPKPPGLRERSKLEKRRRIKEAAREVFIEKGYEAATTREIAALADVAIGTLFVYAKDKRDLLMLIINDDLDAINDTVMKSVAKKGSLLDQLTEFFRKRYAYWAKELRLARPALQETFDFIAPRSEMGAETARFYARRPKIVALLTEIIKAKQDAGKIAKNDSPEAIANLMMTIYLTENRRWLNEEKPTVEPGIARLRSLLSLAMRGIGPAPEEVGEPE</sequence>
<dbReference type="PROSITE" id="PS50977">
    <property type="entry name" value="HTH_TETR_2"/>
    <property type="match status" value="1"/>
</dbReference>
<reference evidence="4 5" key="1">
    <citation type="submission" date="2017-06" db="EMBL/GenBank/DDBJ databases">
        <authorList>
            <person name="Kim H.J."/>
            <person name="Triplett B.A."/>
        </authorList>
    </citation>
    <scope>NUCLEOTIDE SEQUENCE [LARGE SCALE GENOMIC DNA]</scope>
    <source>
        <strain evidence="4 5">U15</strain>
    </source>
</reference>
<organism evidence="4 5">
    <name type="scientific">Noviherbaspirillum humi</name>
    <dbReference type="NCBI Taxonomy" id="1688639"/>
    <lineage>
        <taxon>Bacteria</taxon>
        <taxon>Pseudomonadati</taxon>
        <taxon>Pseudomonadota</taxon>
        <taxon>Betaproteobacteria</taxon>
        <taxon>Burkholderiales</taxon>
        <taxon>Oxalobacteraceae</taxon>
        <taxon>Noviherbaspirillum</taxon>
    </lineage>
</organism>
<evidence type="ECO:0000259" key="3">
    <source>
        <dbReference type="PROSITE" id="PS50977"/>
    </source>
</evidence>
<dbReference type="GO" id="GO:0003700">
    <property type="term" value="F:DNA-binding transcription factor activity"/>
    <property type="evidence" value="ECO:0007669"/>
    <property type="project" value="TreeGrafter"/>
</dbReference>
<dbReference type="InterPro" id="IPR009057">
    <property type="entry name" value="Homeodomain-like_sf"/>
</dbReference>
<protein>
    <submittedName>
        <fullName evidence="4">Transcriptional regulator, TetR family</fullName>
    </submittedName>
</protein>
<proteinExistence type="predicted"/>
<name>A0A239M6E9_9BURK</name>
<dbReference type="SUPFAM" id="SSF46689">
    <property type="entry name" value="Homeodomain-like"/>
    <property type="match status" value="1"/>
</dbReference>
<dbReference type="PANTHER" id="PTHR30055:SF226">
    <property type="entry name" value="HTH-TYPE TRANSCRIPTIONAL REGULATOR PKSA"/>
    <property type="match status" value="1"/>
</dbReference>
<dbReference type="PANTHER" id="PTHR30055">
    <property type="entry name" value="HTH-TYPE TRANSCRIPTIONAL REGULATOR RUTR"/>
    <property type="match status" value="1"/>
</dbReference>
<evidence type="ECO:0000256" key="1">
    <source>
        <dbReference type="ARBA" id="ARBA00023125"/>
    </source>
</evidence>
<accession>A0A239M6E9</accession>
<dbReference type="AlphaFoldDB" id="A0A239M6E9"/>
<feature type="DNA-binding region" description="H-T-H motif" evidence="2">
    <location>
        <begin position="72"/>
        <end position="91"/>
    </location>
</feature>
<evidence type="ECO:0000313" key="4">
    <source>
        <dbReference type="EMBL" id="SNT38305.1"/>
    </source>
</evidence>
<dbReference type="Gene3D" id="1.10.357.10">
    <property type="entry name" value="Tetracycline Repressor, domain 2"/>
    <property type="match status" value="1"/>
</dbReference>
<dbReference type="GO" id="GO:0000976">
    <property type="term" value="F:transcription cis-regulatory region binding"/>
    <property type="evidence" value="ECO:0007669"/>
    <property type="project" value="TreeGrafter"/>
</dbReference>